<dbReference type="InterPro" id="IPR039420">
    <property type="entry name" value="WalR-like"/>
</dbReference>
<organism evidence="10 11">
    <name type="scientific">Bacillus kandeliae</name>
    <dbReference type="NCBI Taxonomy" id="3129297"/>
    <lineage>
        <taxon>Bacteria</taxon>
        <taxon>Bacillati</taxon>
        <taxon>Bacillota</taxon>
        <taxon>Bacilli</taxon>
        <taxon>Bacillales</taxon>
        <taxon>Bacillaceae</taxon>
        <taxon>Bacillus</taxon>
    </lineage>
</organism>
<evidence type="ECO:0000256" key="7">
    <source>
        <dbReference type="PROSITE-ProRule" id="PRU01091"/>
    </source>
</evidence>
<keyword evidence="3" id="KW-0805">Transcription regulation</keyword>
<dbReference type="PANTHER" id="PTHR48111">
    <property type="entry name" value="REGULATOR OF RPOS"/>
    <property type="match status" value="1"/>
</dbReference>
<dbReference type="Gene3D" id="3.40.50.2300">
    <property type="match status" value="1"/>
</dbReference>
<dbReference type="Pfam" id="PF00072">
    <property type="entry name" value="Response_reg"/>
    <property type="match status" value="1"/>
</dbReference>
<sequence length="226" mass="26102">MNEKILIIDDEVEILTFLHDALEDEGYQVFKAANGEEALAQLKHGPDLLILDVMMPGMNGFELCERIRQSVNVPILFLSAKQTENDRVQGLLVGGDDYLVKPFSLRELKMRVYAHLRREERKSSSQQQCLFFGRLIIDLKSGQLFYDSQEIPLTMREFEIIQYLAVNCGQVLTREQIYEKVWGLEATGDSITINEHIKNIRAKLQKAGEQAHRISTVWGRGYRWEK</sequence>
<feature type="modified residue" description="4-aspartylphosphate" evidence="6">
    <location>
        <position position="52"/>
    </location>
</feature>
<feature type="domain" description="OmpR/PhoB-type" evidence="9">
    <location>
        <begin position="127"/>
        <end position="226"/>
    </location>
</feature>
<dbReference type="InterPro" id="IPR001867">
    <property type="entry name" value="OmpR/PhoB-type_DNA-bd"/>
</dbReference>
<evidence type="ECO:0000313" key="10">
    <source>
        <dbReference type="EMBL" id="WXB93838.1"/>
    </source>
</evidence>
<dbReference type="PROSITE" id="PS51755">
    <property type="entry name" value="OMPR_PHOB"/>
    <property type="match status" value="1"/>
</dbReference>
<dbReference type="SUPFAM" id="SSF52172">
    <property type="entry name" value="CheY-like"/>
    <property type="match status" value="1"/>
</dbReference>
<proteinExistence type="predicted"/>
<evidence type="ECO:0000313" key="11">
    <source>
        <dbReference type="Proteomes" id="UP001387364"/>
    </source>
</evidence>
<dbReference type="InterPro" id="IPR036388">
    <property type="entry name" value="WH-like_DNA-bd_sf"/>
</dbReference>
<dbReference type="PROSITE" id="PS50110">
    <property type="entry name" value="RESPONSE_REGULATORY"/>
    <property type="match status" value="1"/>
</dbReference>
<evidence type="ECO:0000259" key="9">
    <source>
        <dbReference type="PROSITE" id="PS51755"/>
    </source>
</evidence>
<accession>A0ABZ2N7X2</accession>
<keyword evidence="2" id="KW-0902">Two-component regulatory system</keyword>
<evidence type="ECO:0000256" key="4">
    <source>
        <dbReference type="ARBA" id="ARBA00023125"/>
    </source>
</evidence>
<dbReference type="Gene3D" id="1.10.10.10">
    <property type="entry name" value="Winged helix-like DNA-binding domain superfamily/Winged helix DNA-binding domain"/>
    <property type="match status" value="1"/>
</dbReference>
<keyword evidence="11" id="KW-1185">Reference proteome</keyword>
<protein>
    <submittedName>
        <fullName evidence="10">Response regulator transcription factor</fullName>
    </submittedName>
</protein>
<evidence type="ECO:0000256" key="6">
    <source>
        <dbReference type="PROSITE-ProRule" id="PRU00169"/>
    </source>
</evidence>
<keyword evidence="5" id="KW-0804">Transcription</keyword>
<dbReference type="SMART" id="SM00862">
    <property type="entry name" value="Trans_reg_C"/>
    <property type="match status" value="1"/>
</dbReference>
<evidence type="ECO:0000259" key="8">
    <source>
        <dbReference type="PROSITE" id="PS50110"/>
    </source>
</evidence>
<dbReference type="Pfam" id="PF00486">
    <property type="entry name" value="Trans_reg_C"/>
    <property type="match status" value="1"/>
</dbReference>
<feature type="domain" description="Response regulatory" evidence="8">
    <location>
        <begin position="4"/>
        <end position="116"/>
    </location>
</feature>
<name>A0ABZ2N7X2_9BACI</name>
<evidence type="ECO:0000256" key="2">
    <source>
        <dbReference type="ARBA" id="ARBA00023012"/>
    </source>
</evidence>
<dbReference type="CDD" id="cd17574">
    <property type="entry name" value="REC_OmpR"/>
    <property type="match status" value="1"/>
</dbReference>
<keyword evidence="4 7" id="KW-0238">DNA-binding</keyword>
<evidence type="ECO:0000256" key="3">
    <source>
        <dbReference type="ARBA" id="ARBA00023015"/>
    </source>
</evidence>
<reference evidence="10 11" key="1">
    <citation type="submission" date="2024-02" db="EMBL/GenBank/DDBJ databases">
        <title>Seven novel Bacillus-like species.</title>
        <authorList>
            <person name="Liu G."/>
        </authorList>
    </citation>
    <scope>NUCLEOTIDE SEQUENCE [LARGE SCALE GENOMIC DNA]</scope>
    <source>
        <strain evidence="10 11">FJAT-52991</strain>
    </source>
</reference>
<gene>
    <name evidence="10" type="ORF">WDJ61_04095</name>
</gene>
<dbReference type="SMART" id="SM00448">
    <property type="entry name" value="REC"/>
    <property type="match status" value="1"/>
</dbReference>
<evidence type="ECO:0000256" key="5">
    <source>
        <dbReference type="ARBA" id="ARBA00023163"/>
    </source>
</evidence>
<dbReference type="Proteomes" id="UP001387364">
    <property type="component" value="Chromosome"/>
</dbReference>
<dbReference type="InterPro" id="IPR011006">
    <property type="entry name" value="CheY-like_superfamily"/>
</dbReference>
<dbReference type="InterPro" id="IPR001789">
    <property type="entry name" value="Sig_transdc_resp-reg_receiver"/>
</dbReference>
<dbReference type="PANTHER" id="PTHR48111:SF2">
    <property type="entry name" value="RESPONSE REGULATOR SAER"/>
    <property type="match status" value="1"/>
</dbReference>
<dbReference type="Gene3D" id="6.10.250.690">
    <property type="match status" value="1"/>
</dbReference>
<dbReference type="RefSeq" id="WP_338753360.1">
    <property type="nucleotide sequence ID" value="NZ_CP147404.1"/>
</dbReference>
<dbReference type="EMBL" id="CP147404">
    <property type="protein sequence ID" value="WXB93838.1"/>
    <property type="molecule type" value="Genomic_DNA"/>
</dbReference>
<dbReference type="CDD" id="cd00383">
    <property type="entry name" value="trans_reg_C"/>
    <property type="match status" value="1"/>
</dbReference>
<keyword evidence="1 6" id="KW-0597">Phosphoprotein</keyword>
<evidence type="ECO:0000256" key="1">
    <source>
        <dbReference type="ARBA" id="ARBA00022553"/>
    </source>
</evidence>
<feature type="DNA-binding region" description="OmpR/PhoB-type" evidence="7">
    <location>
        <begin position="127"/>
        <end position="226"/>
    </location>
</feature>